<accession>A0A5B1CQF0</accession>
<evidence type="ECO:0000313" key="3">
    <source>
        <dbReference type="Proteomes" id="UP000322699"/>
    </source>
</evidence>
<dbReference type="AlphaFoldDB" id="A0A5B1CQF0"/>
<evidence type="ECO:0000256" key="1">
    <source>
        <dbReference type="SAM" id="SignalP"/>
    </source>
</evidence>
<name>A0A5B1CQF0_9BACT</name>
<proteinExistence type="predicted"/>
<feature type="signal peptide" evidence="1">
    <location>
        <begin position="1"/>
        <end position="20"/>
    </location>
</feature>
<evidence type="ECO:0000313" key="2">
    <source>
        <dbReference type="EMBL" id="KAA1262461.1"/>
    </source>
</evidence>
<keyword evidence="3" id="KW-1185">Reference proteome</keyword>
<sequence length="162" mass="18165" precursor="true">MLRLIAVISLMCFSGLTVNADESTPTESSNDVRGQQLASYLSGKKFVGRFTVDGSTKFDPKVEEYVISNCEKMPADDMYRLKARIKYGNVDQEVPLEIKILFAGETPVITLDSMWIPGMGTFDARVLIRRDRYSGTWQHDAKGGHLFGMLEVAEADEDEDEE</sequence>
<gene>
    <name evidence="2" type="ORF">LF1_50250</name>
</gene>
<dbReference type="EMBL" id="VRLW01000001">
    <property type="protein sequence ID" value="KAA1262461.1"/>
    <property type="molecule type" value="Genomic_DNA"/>
</dbReference>
<organism evidence="2 3">
    <name type="scientific">Rubripirellula obstinata</name>
    <dbReference type="NCBI Taxonomy" id="406547"/>
    <lineage>
        <taxon>Bacteria</taxon>
        <taxon>Pseudomonadati</taxon>
        <taxon>Planctomycetota</taxon>
        <taxon>Planctomycetia</taxon>
        <taxon>Pirellulales</taxon>
        <taxon>Pirellulaceae</taxon>
        <taxon>Rubripirellula</taxon>
    </lineage>
</organism>
<feature type="chain" id="PRO_5022737957" evidence="1">
    <location>
        <begin position="21"/>
        <end position="162"/>
    </location>
</feature>
<dbReference type="Proteomes" id="UP000322699">
    <property type="component" value="Unassembled WGS sequence"/>
</dbReference>
<reference evidence="2 3" key="1">
    <citation type="submission" date="2019-08" db="EMBL/GenBank/DDBJ databases">
        <title>Deep-cultivation of Planctomycetes and their phenomic and genomic characterization uncovers novel biology.</title>
        <authorList>
            <person name="Wiegand S."/>
            <person name="Jogler M."/>
            <person name="Boedeker C."/>
            <person name="Pinto D."/>
            <person name="Vollmers J."/>
            <person name="Rivas-Marin E."/>
            <person name="Kohn T."/>
            <person name="Peeters S.H."/>
            <person name="Heuer A."/>
            <person name="Rast P."/>
            <person name="Oberbeckmann S."/>
            <person name="Bunk B."/>
            <person name="Jeske O."/>
            <person name="Meyerdierks A."/>
            <person name="Storesund J.E."/>
            <person name="Kallscheuer N."/>
            <person name="Luecker S."/>
            <person name="Lage O.M."/>
            <person name="Pohl T."/>
            <person name="Merkel B.J."/>
            <person name="Hornburger P."/>
            <person name="Mueller R.-W."/>
            <person name="Bruemmer F."/>
            <person name="Labrenz M."/>
            <person name="Spormann A.M."/>
            <person name="Op Den Camp H."/>
            <person name="Overmann J."/>
            <person name="Amann R."/>
            <person name="Jetten M.S.M."/>
            <person name="Mascher T."/>
            <person name="Medema M.H."/>
            <person name="Devos D.P."/>
            <person name="Kaster A.-K."/>
            <person name="Ovreas L."/>
            <person name="Rohde M."/>
            <person name="Galperin M.Y."/>
            <person name="Jogler C."/>
        </authorList>
    </citation>
    <scope>NUCLEOTIDE SEQUENCE [LARGE SCALE GENOMIC DNA]</scope>
    <source>
        <strain evidence="2 3">LF1</strain>
    </source>
</reference>
<protein>
    <submittedName>
        <fullName evidence="2">Uncharacterized protein</fullName>
    </submittedName>
</protein>
<dbReference type="OrthoDB" id="286057at2"/>
<dbReference type="RefSeq" id="WP_068258000.1">
    <property type="nucleotide sequence ID" value="NZ_LWSK01000001.1"/>
</dbReference>
<keyword evidence="1" id="KW-0732">Signal</keyword>
<comment type="caution">
    <text evidence="2">The sequence shown here is derived from an EMBL/GenBank/DDBJ whole genome shotgun (WGS) entry which is preliminary data.</text>
</comment>